<feature type="domain" description="Serine aminopeptidase S33" evidence="1">
    <location>
        <begin position="69"/>
        <end position="185"/>
    </location>
</feature>
<evidence type="ECO:0000313" key="2">
    <source>
        <dbReference type="EMBL" id="TVO66441.1"/>
    </source>
</evidence>
<proteinExistence type="predicted"/>
<dbReference type="InterPro" id="IPR050261">
    <property type="entry name" value="FrsA_esterase"/>
</dbReference>
<name>A0A557RMP8_9GAMM</name>
<protein>
    <submittedName>
        <fullName evidence="2">Lysophospholipase</fullName>
    </submittedName>
</protein>
<dbReference type="Pfam" id="PF12146">
    <property type="entry name" value="Hydrolase_4"/>
    <property type="match status" value="1"/>
</dbReference>
<dbReference type="InterPro" id="IPR022742">
    <property type="entry name" value="Hydrolase_4"/>
</dbReference>
<evidence type="ECO:0000313" key="3">
    <source>
        <dbReference type="Proteomes" id="UP000316688"/>
    </source>
</evidence>
<comment type="caution">
    <text evidence="2">The sequence shown here is derived from an EMBL/GenBank/DDBJ whole genome shotgun (WGS) entry which is preliminary data.</text>
</comment>
<keyword evidence="3" id="KW-1185">Reference proteome</keyword>
<organism evidence="2 3">
    <name type="scientific">Spiribacter aquaticus</name>
    <dbReference type="NCBI Taxonomy" id="1935996"/>
    <lineage>
        <taxon>Bacteria</taxon>
        <taxon>Pseudomonadati</taxon>
        <taxon>Pseudomonadota</taxon>
        <taxon>Gammaproteobacteria</taxon>
        <taxon>Chromatiales</taxon>
        <taxon>Ectothiorhodospiraceae</taxon>
        <taxon>Spiribacter</taxon>
    </lineage>
</organism>
<evidence type="ECO:0000259" key="1">
    <source>
        <dbReference type="Pfam" id="PF12146"/>
    </source>
</evidence>
<reference evidence="2 3" key="1">
    <citation type="submission" date="2019-07" db="EMBL/GenBank/DDBJ databases">
        <title>Reclasification of Spiribacter aquaticus.</title>
        <authorList>
            <person name="Leon M.J."/>
            <person name="Sanchez-Porro C."/>
            <person name="Ventosa A."/>
        </authorList>
    </citation>
    <scope>NUCLEOTIDE SEQUENCE [LARGE SCALE GENOMIC DNA]</scope>
    <source>
        <strain evidence="2 3">SP30</strain>
    </source>
</reference>
<dbReference type="InterPro" id="IPR029058">
    <property type="entry name" value="AB_hydrolase_fold"/>
</dbReference>
<sequence length="305" mass="33206">MIGLITAVAVVAALLAGGAVWLRRSLAAPRRPVTGTPAGYGVVADSVRFRTRCGRWLSGWLLAGDPRVGRVVICHGWGVNRVFMLALARPLQQAGWQVLVFDVRNHGNSDDDTFSSMPRFAEDIVAAVSWLRRHDTGDEGPLVVAGHSVGAAATLLAASWCDDIDAAISLSGFVHPTRMMQRWLAARHIPYMPLGWLVFRYIEAVIGHRFDTIAPVKVIRGLDIPVLIAHGRGDTVIPPADAEALARAGPPETTWQVWLEGGHDLSDELAAQWPRLAGFLEQVRAETASVATRRPTAQYPMESHR</sequence>
<dbReference type="EMBL" id="VMKP01000001">
    <property type="protein sequence ID" value="TVO66441.1"/>
    <property type="molecule type" value="Genomic_DNA"/>
</dbReference>
<dbReference type="PANTHER" id="PTHR22946">
    <property type="entry name" value="DIENELACTONE HYDROLASE DOMAIN-CONTAINING PROTEIN-RELATED"/>
    <property type="match status" value="1"/>
</dbReference>
<dbReference type="Gene3D" id="3.40.50.1820">
    <property type="entry name" value="alpha/beta hydrolase"/>
    <property type="match status" value="1"/>
</dbReference>
<dbReference type="Proteomes" id="UP000316688">
    <property type="component" value="Unassembled WGS sequence"/>
</dbReference>
<dbReference type="SUPFAM" id="SSF53474">
    <property type="entry name" value="alpha/beta-Hydrolases"/>
    <property type="match status" value="1"/>
</dbReference>
<dbReference type="AlphaFoldDB" id="A0A557RMP8"/>
<dbReference type="RefSeq" id="WP_144346978.1">
    <property type="nucleotide sequence ID" value="NZ_VMKP01000001.1"/>
</dbReference>
<gene>
    <name evidence="2" type="ORF">FPL11_01790</name>
</gene>
<accession>A0A557RMP8</accession>